<keyword evidence="5" id="KW-0106">Calcium</keyword>
<dbReference type="SMART" id="SM00054">
    <property type="entry name" value="EFh"/>
    <property type="match status" value="6"/>
</dbReference>
<evidence type="ECO:0000256" key="3">
    <source>
        <dbReference type="ARBA" id="ARBA00022723"/>
    </source>
</evidence>
<comment type="subcellular location">
    <subcellularLocation>
        <location evidence="1">Cytoplasm</location>
    </subcellularLocation>
</comment>
<dbReference type="CDD" id="cd00051">
    <property type="entry name" value="EFh"/>
    <property type="match status" value="1"/>
</dbReference>
<evidence type="ECO:0000256" key="2">
    <source>
        <dbReference type="ARBA" id="ARBA00022490"/>
    </source>
</evidence>
<keyword evidence="4" id="KW-0677">Repeat</keyword>
<dbReference type="EMBL" id="CAJNOK010001131">
    <property type="protein sequence ID" value="CAF0795183.1"/>
    <property type="molecule type" value="Genomic_DNA"/>
</dbReference>
<dbReference type="Pfam" id="PF13499">
    <property type="entry name" value="EF-hand_7"/>
    <property type="match status" value="1"/>
</dbReference>
<evidence type="ECO:0000313" key="9">
    <source>
        <dbReference type="EMBL" id="CAF3564892.1"/>
    </source>
</evidence>
<dbReference type="PROSITE" id="PS50222">
    <property type="entry name" value="EF_HAND_2"/>
    <property type="match status" value="3"/>
</dbReference>
<reference evidence="7" key="1">
    <citation type="submission" date="2021-02" db="EMBL/GenBank/DDBJ databases">
        <authorList>
            <person name="Nowell W R."/>
        </authorList>
    </citation>
    <scope>NUCLEOTIDE SEQUENCE</scope>
</reference>
<evidence type="ECO:0000256" key="5">
    <source>
        <dbReference type="ARBA" id="ARBA00022837"/>
    </source>
</evidence>
<evidence type="ECO:0000313" key="11">
    <source>
        <dbReference type="Proteomes" id="UP000663829"/>
    </source>
</evidence>
<evidence type="ECO:0000256" key="1">
    <source>
        <dbReference type="ARBA" id="ARBA00004496"/>
    </source>
</evidence>
<evidence type="ECO:0000313" key="7">
    <source>
        <dbReference type="EMBL" id="CAF0781528.1"/>
    </source>
</evidence>
<feature type="domain" description="EF-hand" evidence="6">
    <location>
        <begin position="18"/>
        <end position="53"/>
    </location>
</feature>
<gene>
    <name evidence="7" type="ORF">GPM918_LOCUS2497</name>
    <name evidence="8" type="ORF">OVA965_LOCUS4346</name>
    <name evidence="9" type="ORF">SRO942_LOCUS2497</name>
    <name evidence="10" type="ORF">TMI583_LOCUS4344</name>
</gene>
<dbReference type="Proteomes" id="UP000677228">
    <property type="component" value="Unassembled WGS sequence"/>
</dbReference>
<dbReference type="GO" id="GO:0048306">
    <property type="term" value="F:calcium-dependent protein binding"/>
    <property type="evidence" value="ECO:0007669"/>
    <property type="project" value="UniProtKB-ARBA"/>
</dbReference>
<keyword evidence="2" id="KW-0963">Cytoplasm</keyword>
<feature type="domain" description="EF-hand" evidence="6">
    <location>
        <begin position="148"/>
        <end position="183"/>
    </location>
</feature>
<name>A0A813RKF0_9BILA</name>
<feature type="domain" description="EF-hand" evidence="6">
    <location>
        <begin position="95"/>
        <end position="130"/>
    </location>
</feature>
<dbReference type="GO" id="GO:0005509">
    <property type="term" value="F:calcium ion binding"/>
    <property type="evidence" value="ECO:0007669"/>
    <property type="project" value="InterPro"/>
</dbReference>
<dbReference type="EMBL" id="CAJOBA010001131">
    <property type="protein sequence ID" value="CAF3578140.1"/>
    <property type="molecule type" value="Genomic_DNA"/>
</dbReference>
<dbReference type="EMBL" id="CAJOBC010000278">
    <property type="protein sequence ID" value="CAF3564892.1"/>
    <property type="molecule type" value="Genomic_DNA"/>
</dbReference>
<dbReference type="Gene3D" id="1.10.238.10">
    <property type="entry name" value="EF-hand"/>
    <property type="match status" value="2"/>
</dbReference>
<dbReference type="AlphaFoldDB" id="A0A813RKF0"/>
<dbReference type="OrthoDB" id="186625at2759"/>
<evidence type="ECO:0000313" key="10">
    <source>
        <dbReference type="EMBL" id="CAF3578140.1"/>
    </source>
</evidence>
<accession>A0A813RKF0</accession>
<keyword evidence="3" id="KW-0479">Metal-binding</keyword>
<comment type="caution">
    <text evidence="7">The sequence shown here is derived from an EMBL/GenBank/DDBJ whole genome shotgun (WGS) entry which is preliminary data.</text>
</comment>
<organism evidence="7 11">
    <name type="scientific">Didymodactylos carnosus</name>
    <dbReference type="NCBI Taxonomy" id="1234261"/>
    <lineage>
        <taxon>Eukaryota</taxon>
        <taxon>Metazoa</taxon>
        <taxon>Spiralia</taxon>
        <taxon>Gnathifera</taxon>
        <taxon>Rotifera</taxon>
        <taxon>Eurotatoria</taxon>
        <taxon>Bdelloidea</taxon>
        <taxon>Philodinida</taxon>
        <taxon>Philodinidae</taxon>
        <taxon>Didymodactylos</taxon>
    </lineage>
</organism>
<dbReference type="PANTHER" id="PTHR46212">
    <property type="entry name" value="PEFLIN"/>
    <property type="match status" value="1"/>
</dbReference>
<dbReference type="Proteomes" id="UP000682733">
    <property type="component" value="Unassembled WGS sequence"/>
</dbReference>
<protein>
    <recommendedName>
        <fullName evidence="6">EF-hand domain-containing protein</fullName>
    </recommendedName>
</protein>
<dbReference type="EMBL" id="CAJNOQ010000278">
    <property type="protein sequence ID" value="CAF0781528.1"/>
    <property type="molecule type" value="Genomic_DNA"/>
</dbReference>
<dbReference type="Proteomes" id="UP000663829">
    <property type="component" value="Unassembled WGS sequence"/>
</dbReference>
<evidence type="ECO:0000313" key="8">
    <source>
        <dbReference type="EMBL" id="CAF0795183.1"/>
    </source>
</evidence>
<dbReference type="PANTHER" id="PTHR46212:SF9">
    <property type="entry name" value="PROGRAMMED CELL DEATH PROTEIN 6"/>
    <property type="match status" value="1"/>
</dbReference>
<dbReference type="GO" id="GO:0005737">
    <property type="term" value="C:cytoplasm"/>
    <property type="evidence" value="ECO:0007669"/>
    <property type="project" value="UniProtKB-SubCell"/>
</dbReference>
<evidence type="ECO:0000256" key="4">
    <source>
        <dbReference type="ARBA" id="ARBA00022737"/>
    </source>
</evidence>
<sequence length="250" mass="29282">MSSYRPDQHYTNQAQGEPTDEFLAQVFRRVDTDRSGSITANELGSALSNGTWTPFNPETVRMMIGKHQRNIIVMLHLKLNRSTTINLDEFKSLWHYILQWERAFRGFDKDQNGSIDKTEFRDALTTFGMFDQDQSATIDFQEFKSLWKYVSDWERCFRTFDLDHSGTIDKHELKTALASFGYRLSDRFYDLLIKKFDRSARGTVAFDDFIQACVSIQTLTNAFRHFDRQQNGYITIGYEDFLSLVFSLKM</sequence>
<proteinExistence type="predicted"/>
<dbReference type="SUPFAM" id="SSF47473">
    <property type="entry name" value="EF-hand"/>
    <property type="match status" value="2"/>
</dbReference>
<keyword evidence="11" id="KW-1185">Reference proteome</keyword>
<dbReference type="InterPro" id="IPR002048">
    <property type="entry name" value="EF_hand_dom"/>
</dbReference>
<dbReference type="Pfam" id="PF13405">
    <property type="entry name" value="EF-hand_6"/>
    <property type="match status" value="2"/>
</dbReference>
<dbReference type="Proteomes" id="UP000681722">
    <property type="component" value="Unassembled WGS sequence"/>
</dbReference>
<dbReference type="InterPro" id="IPR018247">
    <property type="entry name" value="EF_Hand_1_Ca_BS"/>
</dbReference>
<dbReference type="InterPro" id="IPR011992">
    <property type="entry name" value="EF-hand-dom_pair"/>
</dbReference>
<evidence type="ECO:0000259" key="6">
    <source>
        <dbReference type="PROSITE" id="PS50222"/>
    </source>
</evidence>
<dbReference type="PROSITE" id="PS00018">
    <property type="entry name" value="EF_HAND_1"/>
    <property type="match status" value="3"/>
</dbReference>
<dbReference type="InterPro" id="IPR051426">
    <property type="entry name" value="Peflin/Sorcin_CaBP"/>
</dbReference>